<evidence type="ECO:0000259" key="5">
    <source>
        <dbReference type="PROSITE" id="PS50011"/>
    </source>
</evidence>
<dbReference type="InterPro" id="IPR007275">
    <property type="entry name" value="YTH_domain"/>
</dbReference>
<evidence type="ECO:0000256" key="1">
    <source>
        <dbReference type="ARBA" id="ARBA00022574"/>
    </source>
</evidence>
<evidence type="ECO:0000259" key="6">
    <source>
        <dbReference type="PROSITE" id="PS50197"/>
    </source>
</evidence>
<comment type="caution">
    <text evidence="8">The sequence shown here is derived from an EMBL/GenBank/DDBJ whole genome shotgun (WGS) entry which is preliminary data.</text>
</comment>
<dbReference type="InterPro" id="IPR016024">
    <property type="entry name" value="ARM-type_fold"/>
</dbReference>
<keyword evidence="2" id="KW-0677">Repeat</keyword>
<sequence length="2296" mass="252694">MEGQMCFDCLQHRIRSDFSDKIIFSHGIPDSALPFGTRAVVQVPNSSGEVSAEFLLVYLRSHENDCFTKYIDDHVVKDVKDFGIFDTVNTHGKGEEGSIINHNNSAPSAPVWSNSKCLLNSDRKQSQSGLHSEESTCTSSGWLSCFRMITAMAPCAHVGISSYSMLEEGKATSRAGKNFLSIVGIPSYNDVYIPGCLRHPNLAPILGMLKAPGYTCLIYPKTPFTLESILHYSPEALKSEWHIRFLIYQLLSALAYLHGIGVAHSNICPGNVLLTDSGWAWLSIWGNSQSNCELGAKTKDTMVSSLVGTSYCDEGCLSQNLYADLLLSLPVDWHTDFYKWWRGELSNFDYLLILNRLAGRRWGDHTFHTVMPWVIDFSVKPAENSDIGWRDLSKSKWRLAKGDEQLDFTYETSEVPHHVSDECLSELAVCSYKARRLPLSVLCMAVRSVYEPNEYPSTMQRLYQWTPDECIPEFYCDPQIFYSLHSGMSDLAVPSWAGSPEEFIKLHRSALESQHVSREIHHWIDITFGFKMSGHAALDAKNVMLPSSELTLPRSMGRRQLFTRPHPIRGGIIEKACHPTVNRTAISELHMDKVDDDKPLLPGIDYLYKLEGAASFCEHARHLSPLYCYDLDNIVNGSPPEEEPPRESSEGYQQVFVWRNRSSSSKNRSESAAKDIFALGCIIAELYLRRPLFDSISLPIYLNDGTLPVLVKELPPQVQFIVEACVQKDCTRRPSAKSLLESPYFPPTVKSSYLFLAPLLLLAKDESRLFYAANFTKKGALRAMGTFAAEMCATYCLPLLLNPLSDAAAECAYILLKEFLKCLKPKAAKTLVLNVIQKILQATGGSHLKVSLLQESFVREVWNYVGKHAYLERIHPCVISNLSISPHKSSAAAASVLLIGSSEELGIPVTVHQTILPLIYCFGKGLCNDGIDVLVRIGGVLGENFVVRLILPLLKNVVQSCIDASCMNKPEPIQSWNSLALVDCLTTLQGLIAYLSKEVVVKELIEDLTCLLVAVLLQKNLELQVLQAAASTLIAICQQIGANLTALHVLPQLKELFDELAFSRESARRPGSIGGSLKILKLKADEEAQIESRMGLVFLLYPSFAALLGIEKLRQCCATWLLLEQYLLWHHKWKWESTGESSRSSQENMNARNPVLHKNAASQYNPTKLLMNGVGWSIPQSQGNKAVKDLMLSKCFAETNENPAESHASISNIGKCEPWFWFPSPATNWDGPDFLGRAGGQKDDHAWKIRASVIYSVRAHHGALRSLAVGEDDCTVFTAGVGPGFKGTVQKWDLSSVDCVSGYYGHEEVVNDICPLSSSGRVASCDGTIHFWNSQTGKVISIIAESSVPWAHPTSSLSSALKVNSDPASVMNSNPLSSGILTGAFDGSLYTCMHFLESVEKLVVGTGNASLRFIDVTLGEKLHIWKSEAAEYGFPSLLSSICSCGSDKTQHGGHVSSPSWIAAGLSSGGCKLLDARSGNVVASWRAHDGYVTKLAAPDDHLLVSSSLDRTLRIWDLRKNLPPKPYVFKGHGDGISDFSVWGQDVISISRTRIGLSTLAATAGEDGQHHIVSQALYTADRGARNMHAFFSALFRVATLELAMYPVPDHGNTEAYLMHSTELNSHLTTMNFDHIETMNADGTPEFVLDPGLYYPAATNYGYYCTGIESPGEWDDQNRVFGIDGADIQYPGAQTESFPYLYYTPSYGFAESPYNPYNPYIPGAMIGFDVPYMGTQPYYIVPPYQNSSSPGYFLSAVQSRQDGMSTDPLLNTIPTVGNRGITSGARHKLSSTSATFSQNPTKQASNQSHPSIRTSESSRVNFGTSWRPLTDQSSASGSLSHVASSVVPQGANGSVSHQVTDNISHGKVLPQQRQLQLSLPVGGVLSDFAPSTNGRAVVDGSWSKFYPKKASNENGSPDMLGEQNRGPRINRSKNQFTVKAYTTKAGESNSQGNIIICADQYNKDGFPVDYAIAKFFVIKSYSEDDVHKSIKYNVWSSTPNGNMKLNSAYQDAQQIAAGKPGGCPIFLFFSVNASGQFCGVAEMVGAVDFLKDMDFWQQDKWSGSFPVKWHIIKDVPNTSFRHIILENNEHKPVTNSRDTQEIMYKKGMEMLKIFKNYMSKTSILDDFMYYEHRQRIMQNERAWLLPKANALPFEPSDKVGSLVYLPIKEDGKTTNNLTSSEKITESATEQISLSDVGDKSIAAAAVAKHNGMEVNDGGGSGSVSVHTITIGSLTINPKKIEHKCSGAAPSVGTVTVGSMPVQVNGFHGSSDHLTVGTIPLDPKALHPKKAGFLKKDALPK</sequence>
<dbReference type="PANTHER" id="PTHR46866">
    <property type="entry name" value="GH12955P"/>
    <property type="match status" value="1"/>
</dbReference>
<dbReference type="PANTHER" id="PTHR46866:SF1">
    <property type="entry name" value="GH12955P"/>
    <property type="match status" value="1"/>
</dbReference>
<dbReference type="PROSITE" id="PS50294">
    <property type="entry name" value="WD_REPEATS_REGION"/>
    <property type="match status" value="1"/>
</dbReference>
<dbReference type="Pfam" id="PF02138">
    <property type="entry name" value="Beach"/>
    <property type="match status" value="1"/>
</dbReference>
<name>A0AAD3XXD9_NEPGR</name>
<dbReference type="SUPFAM" id="SSF56112">
    <property type="entry name" value="Protein kinase-like (PK-like)"/>
    <property type="match status" value="1"/>
</dbReference>
<feature type="domain" description="BEACH" evidence="6">
    <location>
        <begin position="325"/>
        <end position="593"/>
    </location>
</feature>
<dbReference type="PROSITE" id="PS00678">
    <property type="entry name" value="WD_REPEATS_1"/>
    <property type="match status" value="1"/>
</dbReference>
<keyword evidence="9" id="KW-1185">Reference proteome</keyword>
<dbReference type="SUPFAM" id="SSF48371">
    <property type="entry name" value="ARM repeat"/>
    <property type="match status" value="1"/>
</dbReference>
<organism evidence="8 9">
    <name type="scientific">Nepenthes gracilis</name>
    <name type="common">Slender pitcher plant</name>
    <dbReference type="NCBI Taxonomy" id="150966"/>
    <lineage>
        <taxon>Eukaryota</taxon>
        <taxon>Viridiplantae</taxon>
        <taxon>Streptophyta</taxon>
        <taxon>Embryophyta</taxon>
        <taxon>Tracheophyta</taxon>
        <taxon>Spermatophyta</taxon>
        <taxon>Magnoliopsida</taxon>
        <taxon>eudicotyledons</taxon>
        <taxon>Gunneridae</taxon>
        <taxon>Pentapetalae</taxon>
        <taxon>Caryophyllales</taxon>
        <taxon>Nepenthaceae</taxon>
        <taxon>Nepenthes</taxon>
    </lineage>
</organism>
<evidence type="ECO:0000256" key="2">
    <source>
        <dbReference type="ARBA" id="ARBA00022737"/>
    </source>
</evidence>
<dbReference type="InterPro" id="IPR000719">
    <property type="entry name" value="Prot_kinase_dom"/>
</dbReference>
<feature type="region of interest" description="Disordered" evidence="4">
    <location>
        <begin position="1761"/>
        <end position="1849"/>
    </location>
</feature>
<evidence type="ECO:0000259" key="7">
    <source>
        <dbReference type="PROSITE" id="PS50882"/>
    </source>
</evidence>
<dbReference type="InterPro" id="IPR036322">
    <property type="entry name" value="WD40_repeat_dom_sf"/>
</dbReference>
<reference evidence="8" key="1">
    <citation type="submission" date="2023-05" db="EMBL/GenBank/DDBJ databases">
        <title>Nepenthes gracilis genome sequencing.</title>
        <authorList>
            <person name="Fukushima K."/>
        </authorList>
    </citation>
    <scope>NUCLEOTIDE SEQUENCE</scope>
    <source>
        <strain evidence="8">SING2019-196</strain>
    </source>
</reference>
<dbReference type="Gene3D" id="1.10.1540.10">
    <property type="entry name" value="BEACH domain"/>
    <property type="match status" value="1"/>
</dbReference>
<evidence type="ECO:0000313" key="9">
    <source>
        <dbReference type="Proteomes" id="UP001279734"/>
    </source>
</evidence>
<feature type="compositionally biased region" description="Polar residues" evidence="4">
    <location>
        <begin position="1786"/>
        <end position="1820"/>
    </location>
</feature>
<dbReference type="InterPro" id="IPR011009">
    <property type="entry name" value="Kinase-like_dom_sf"/>
</dbReference>
<accession>A0AAD3XXD9</accession>
<dbReference type="GO" id="GO:0005524">
    <property type="term" value="F:ATP binding"/>
    <property type="evidence" value="ECO:0007669"/>
    <property type="project" value="InterPro"/>
</dbReference>
<feature type="repeat" description="WD" evidence="3">
    <location>
        <begin position="1484"/>
        <end position="1517"/>
    </location>
</feature>
<dbReference type="CDD" id="cd06071">
    <property type="entry name" value="Beach"/>
    <property type="match status" value="1"/>
</dbReference>
<feature type="domain" description="YTH" evidence="7">
    <location>
        <begin position="1969"/>
        <end position="2110"/>
    </location>
</feature>
<protein>
    <submittedName>
        <fullName evidence="8">Uncharacterized protein</fullName>
    </submittedName>
</protein>
<evidence type="ECO:0000256" key="3">
    <source>
        <dbReference type="PROSITE-ProRule" id="PRU00221"/>
    </source>
</evidence>
<dbReference type="EMBL" id="BSYO01000021">
    <property type="protein sequence ID" value="GMH19785.1"/>
    <property type="molecule type" value="Genomic_DNA"/>
</dbReference>
<dbReference type="GO" id="GO:0004672">
    <property type="term" value="F:protein kinase activity"/>
    <property type="evidence" value="ECO:0007669"/>
    <property type="project" value="InterPro"/>
</dbReference>
<dbReference type="Gene3D" id="2.130.10.10">
    <property type="entry name" value="YVTN repeat-like/Quinoprotein amine dehydrogenase"/>
    <property type="match status" value="2"/>
</dbReference>
<dbReference type="InterPro" id="IPR000409">
    <property type="entry name" value="BEACH_dom"/>
</dbReference>
<dbReference type="Gene3D" id="3.10.590.10">
    <property type="entry name" value="ph1033 like domains"/>
    <property type="match status" value="1"/>
</dbReference>
<feature type="compositionally biased region" description="Polar residues" evidence="4">
    <location>
        <begin position="1761"/>
        <end position="1771"/>
    </location>
</feature>
<dbReference type="CDD" id="cd21134">
    <property type="entry name" value="YTH"/>
    <property type="match status" value="1"/>
</dbReference>
<dbReference type="Gene3D" id="1.10.510.10">
    <property type="entry name" value="Transferase(Phosphotransferase) domain 1"/>
    <property type="match status" value="2"/>
</dbReference>
<dbReference type="SMART" id="SM00320">
    <property type="entry name" value="WD40"/>
    <property type="match status" value="4"/>
</dbReference>
<evidence type="ECO:0000313" key="8">
    <source>
        <dbReference type="EMBL" id="GMH19785.1"/>
    </source>
</evidence>
<dbReference type="PROSITE" id="PS50197">
    <property type="entry name" value="BEACH"/>
    <property type="match status" value="1"/>
</dbReference>
<dbReference type="PROSITE" id="PS50082">
    <property type="entry name" value="WD_REPEATS_2"/>
    <property type="match status" value="1"/>
</dbReference>
<feature type="compositionally biased region" description="Low complexity" evidence="4">
    <location>
        <begin position="1829"/>
        <end position="1843"/>
    </location>
</feature>
<dbReference type="Pfam" id="PF04146">
    <property type="entry name" value="YTH"/>
    <property type="match status" value="1"/>
</dbReference>
<dbReference type="SUPFAM" id="SSF50978">
    <property type="entry name" value="WD40 repeat-like"/>
    <property type="match status" value="1"/>
</dbReference>
<dbReference type="Proteomes" id="UP001279734">
    <property type="component" value="Unassembled WGS sequence"/>
</dbReference>
<dbReference type="PROSITE" id="PS50882">
    <property type="entry name" value="YTH"/>
    <property type="match status" value="1"/>
</dbReference>
<dbReference type="SMART" id="SM01026">
    <property type="entry name" value="Beach"/>
    <property type="match status" value="1"/>
</dbReference>
<dbReference type="InterPro" id="IPR036372">
    <property type="entry name" value="BEACH_dom_sf"/>
</dbReference>
<feature type="region of interest" description="Disordered" evidence="4">
    <location>
        <begin position="1903"/>
        <end position="1929"/>
    </location>
</feature>
<feature type="domain" description="Protein kinase" evidence="5">
    <location>
        <begin position="85"/>
        <end position="745"/>
    </location>
</feature>
<proteinExistence type="predicted"/>
<dbReference type="SUPFAM" id="SSF81837">
    <property type="entry name" value="BEACH domain"/>
    <property type="match status" value="1"/>
</dbReference>
<dbReference type="InterPro" id="IPR001680">
    <property type="entry name" value="WD40_rpt"/>
</dbReference>
<dbReference type="Pfam" id="PF00400">
    <property type="entry name" value="WD40"/>
    <property type="match status" value="2"/>
</dbReference>
<dbReference type="PROSITE" id="PS50011">
    <property type="entry name" value="PROTEIN_KINASE_DOM"/>
    <property type="match status" value="1"/>
</dbReference>
<dbReference type="GO" id="GO:0003723">
    <property type="term" value="F:RNA binding"/>
    <property type="evidence" value="ECO:0007669"/>
    <property type="project" value="InterPro"/>
</dbReference>
<dbReference type="InterPro" id="IPR019775">
    <property type="entry name" value="WD40_repeat_CS"/>
</dbReference>
<keyword evidence="1 3" id="KW-0853">WD repeat</keyword>
<evidence type="ECO:0000256" key="4">
    <source>
        <dbReference type="SAM" id="MobiDB-lite"/>
    </source>
</evidence>
<dbReference type="InterPro" id="IPR015943">
    <property type="entry name" value="WD40/YVTN_repeat-like_dom_sf"/>
</dbReference>
<gene>
    <name evidence="8" type="ORF">Nepgr_021626</name>
</gene>
<dbReference type="SMART" id="SM00220">
    <property type="entry name" value="S_TKc"/>
    <property type="match status" value="1"/>
</dbReference>